<feature type="transmembrane region" description="Helical" evidence="1">
    <location>
        <begin position="155"/>
        <end position="171"/>
    </location>
</feature>
<evidence type="ECO:0000256" key="1">
    <source>
        <dbReference type="SAM" id="Phobius"/>
    </source>
</evidence>
<feature type="transmembrane region" description="Helical" evidence="1">
    <location>
        <begin position="118"/>
        <end position="135"/>
    </location>
</feature>
<dbReference type="EMBL" id="JALHLG010000044">
    <property type="protein sequence ID" value="MCJ2188746.1"/>
    <property type="molecule type" value="Genomic_DNA"/>
</dbReference>
<dbReference type="Pfam" id="PF11188">
    <property type="entry name" value="DUF2975"/>
    <property type="match status" value="1"/>
</dbReference>
<dbReference type="Proteomes" id="UP001202281">
    <property type="component" value="Unassembled WGS sequence"/>
</dbReference>
<dbReference type="RefSeq" id="WP_243923634.1">
    <property type="nucleotide sequence ID" value="NZ_JALHLG010000044.1"/>
</dbReference>
<protein>
    <submittedName>
        <fullName evidence="2">DUF2975 domain-containing protein</fullName>
    </submittedName>
</protein>
<sequence length="185" mass="19519">MTLGLSFLFERTPSGETWCRSLQDPLLVAAVVVLVAALIGVGVTMAAAFAGLVVTMTTASPIGHALSDPAWDPVAAMIFALVALSVIAGGIGNVLQIVASVAARNPFERANARRIERLGWRVAELWAIGWIARWLDVPVGGTINGFDISVDLGGGNTLAFALVLFVLARVFRHGNRLQDEVEGTV</sequence>
<organism evidence="2 3">
    <name type="scientific">Novosphingobium beihaiensis</name>
    <dbReference type="NCBI Taxonomy" id="2930389"/>
    <lineage>
        <taxon>Bacteria</taxon>
        <taxon>Pseudomonadati</taxon>
        <taxon>Pseudomonadota</taxon>
        <taxon>Alphaproteobacteria</taxon>
        <taxon>Sphingomonadales</taxon>
        <taxon>Sphingomonadaceae</taxon>
        <taxon>Novosphingobium</taxon>
    </lineage>
</organism>
<evidence type="ECO:0000313" key="3">
    <source>
        <dbReference type="Proteomes" id="UP001202281"/>
    </source>
</evidence>
<reference evidence="2 3" key="1">
    <citation type="submission" date="2022-04" db="EMBL/GenBank/DDBJ databases">
        <title>Identification of a novel bacterium isolated from mangrove sediments.</title>
        <authorList>
            <person name="Pan X."/>
        </authorList>
    </citation>
    <scope>NUCLEOTIDE SEQUENCE [LARGE SCALE GENOMIC DNA]</scope>
    <source>
        <strain evidence="2 3">B2638</strain>
    </source>
</reference>
<name>A0ABT0BVB1_9SPHN</name>
<comment type="caution">
    <text evidence="2">The sequence shown here is derived from an EMBL/GenBank/DDBJ whole genome shotgun (WGS) entry which is preliminary data.</text>
</comment>
<keyword evidence="1" id="KW-1133">Transmembrane helix</keyword>
<dbReference type="InterPro" id="IPR021354">
    <property type="entry name" value="DUF2975"/>
</dbReference>
<proteinExistence type="predicted"/>
<evidence type="ECO:0000313" key="2">
    <source>
        <dbReference type="EMBL" id="MCJ2188746.1"/>
    </source>
</evidence>
<keyword evidence="1" id="KW-0472">Membrane</keyword>
<feature type="transmembrane region" description="Helical" evidence="1">
    <location>
        <begin position="26"/>
        <end position="54"/>
    </location>
</feature>
<keyword evidence="1" id="KW-0812">Transmembrane</keyword>
<accession>A0ABT0BVB1</accession>
<keyword evidence="3" id="KW-1185">Reference proteome</keyword>
<gene>
    <name evidence="2" type="ORF">MTR66_18235</name>
</gene>
<feature type="transmembrane region" description="Helical" evidence="1">
    <location>
        <begin position="74"/>
        <end position="98"/>
    </location>
</feature>